<keyword evidence="1" id="KW-1133">Transmembrane helix</keyword>
<dbReference type="BioCyc" id="JESP1508404:G14D9-9525-MONOMER"/>
<dbReference type="KEGG" id="jeo:JMA_03080"/>
<reference evidence="2 3" key="1">
    <citation type="submission" date="2014-08" db="EMBL/GenBank/DDBJ databases">
        <title>Complete genome of a marine bacteria Jeotgalibacillus malaysiensis.</title>
        <authorList>
            <person name="Yaakop A.S."/>
            <person name="Chan K.-G."/>
            <person name="Goh K.M."/>
        </authorList>
    </citation>
    <scope>NUCLEOTIDE SEQUENCE [LARGE SCALE GENOMIC DNA]</scope>
    <source>
        <strain evidence="2 3">D5</strain>
    </source>
</reference>
<feature type="transmembrane region" description="Helical" evidence="1">
    <location>
        <begin position="7"/>
        <end position="30"/>
    </location>
</feature>
<dbReference type="Proteomes" id="UP000031449">
    <property type="component" value="Chromosome"/>
</dbReference>
<keyword evidence="3" id="KW-1185">Reference proteome</keyword>
<evidence type="ECO:0000313" key="2">
    <source>
        <dbReference type="EMBL" id="AJD89625.1"/>
    </source>
</evidence>
<dbReference type="STRING" id="1508404.JMA_03080"/>
<name>A0A0B5AGX7_9BACL</name>
<keyword evidence="1" id="KW-0812">Transmembrane</keyword>
<dbReference type="OrthoDB" id="2452453at2"/>
<dbReference type="HOGENOM" id="CLU_1719894_0_0_9"/>
<evidence type="ECO:0000313" key="3">
    <source>
        <dbReference type="Proteomes" id="UP000031449"/>
    </source>
</evidence>
<dbReference type="EMBL" id="CP009416">
    <property type="protein sequence ID" value="AJD89625.1"/>
    <property type="molecule type" value="Genomic_DNA"/>
</dbReference>
<protein>
    <submittedName>
        <fullName evidence="2">Uncharacterized protein</fullName>
    </submittedName>
</protein>
<sequence>MPQENKIASILKMIGYIIFGLTVVVAFIQFPMVNPTFLTLVLTFFSGFVTGMVFIALGEIIDLLQSIHNRQLVTTEVKEVPVAEVEEDAMKVADHRVGEFERAEIVEFFEKKGQTVTEIKSMEKADYYLVTVGGEKLVVELGGFQPVIRKRY</sequence>
<gene>
    <name evidence="2" type="ORF">JMA_03080</name>
</gene>
<proteinExistence type="predicted"/>
<keyword evidence="1" id="KW-0472">Membrane</keyword>
<feature type="transmembrane region" description="Helical" evidence="1">
    <location>
        <begin position="36"/>
        <end position="61"/>
    </location>
</feature>
<organism evidence="2 3">
    <name type="scientific">Jeotgalibacillus malaysiensis</name>
    <dbReference type="NCBI Taxonomy" id="1508404"/>
    <lineage>
        <taxon>Bacteria</taxon>
        <taxon>Bacillati</taxon>
        <taxon>Bacillota</taxon>
        <taxon>Bacilli</taxon>
        <taxon>Bacillales</taxon>
        <taxon>Caryophanaceae</taxon>
        <taxon>Jeotgalibacillus</taxon>
    </lineage>
</organism>
<evidence type="ECO:0000256" key="1">
    <source>
        <dbReference type="SAM" id="Phobius"/>
    </source>
</evidence>
<accession>A0A0B5AGX7</accession>
<dbReference type="AlphaFoldDB" id="A0A0B5AGX7"/>